<proteinExistence type="predicted"/>
<feature type="transmembrane region" description="Helical" evidence="1">
    <location>
        <begin position="111"/>
        <end position="135"/>
    </location>
</feature>
<evidence type="ECO:0000313" key="2">
    <source>
        <dbReference type="EMBL" id="KAB2815960.1"/>
    </source>
</evidence>
<feature type="transmembrane region" description="Helical" evidence="1">
    <location>
        <begin position="241"/>
        <end position="262"/>
    </location>
</feature>
<feature type="transmembrane region" description="Helical" evidence="1">
    <location>
        <begin position="274"/>
        <end position="295"/>
    </location>
</feature>
<organism evidence="2 3">
    <name type="scientific">Phaeocystidibacter marisrubri</name>
    <dbReference type="NCBI Taxonomy" id="1577780"/>
    <lineage>
        <taxon>Bacteria</taxon>
        <taxon>Pseudomonadati</taxon>
        <taxon>Bacteroidota</taxon>
        <taxon>Flavobacteriia</taxon>
        <taxon>Flavobacteriales</taxon>
        <taxon>Phaeocystidibacteraceae</taxon>
        <taxon>Phaeocystidibacter</taxon>
    </lineage>
</organism>
<protein>
    <recommendedName>
        <fullName evidence="4">Glycosyltransferase RgtA/B/C/D-like domain-containing protein</fullName>
    </recommendedName>
</protein>
<evidence type="ECO:0000313" key="3">
    <source>
        <dbReference type="Proteomes" id="UP000484164"/>
    </source>
</evidence>
<dbReference type="EMBL" id="WBVQ01000002">
    <property type="protein sequence ID" value="KAB2815960.1"/>
    <property type="molecule type" value="Genomic_DNA"/>
</dbReference>
<dbReference type="RefSeq" id="WP_151693389.1">
    <property type="nucleotide sequence ID" value="NZ_BMGX01000001.1"/>
</dbReference>
<dbReference type="OrthoDB" id="1815350at2"/>
<gene>
    <name evidence="2" type="ORF">F8C82_09695</name>
</gene>
<reference evidence="2 3" key="1">
    <citation type="submission" date="2019-10" db="EMBL/GenBank/DDBJ databases">
        <title>Genome sequence of Phaeocystidibacter marisrubri JCM30614 (type strain).</title>
        <authorList>
            <person name="Bowman J.P."/>
        </authorList>
    </citation>
    <scope>NUCLEOTIDE SEQUENCE [LARGE SCALE GENOMIC DNA]</scope>
    <source>
        <strain evidence="2 3">JCM 30614</strain>
    </source>
</reference>
<feature type="transmembrane region" description="Helical" evidence="1">
    <location>
        <begin position="147"/>
        <end position="169"/>
    </location>
</feature>
<feature type="transmembrane region" description="Helical" evidence="1">
    <location>
        <begin position="62"/>
        <end position="90"/>
    </location>
</feature>
<evidence type="ECO:0008006" key="4">
    <source>
        <dbReference type="Google" id="ProtNLM"/>
    </source>
</evidence>
<sequence length="480" mass="54641">MKVEAKKRMDLILWVISTFFIFATLLLHSPWRDEGQAIMLAQDATGFWDLIQRIRWEGHPMLWFLIAKAAGPSITPLIHGLIAVLTNAIIVFKSKWPAWMRWTLPLSFYFVFEYAVISRDYAIGVLLLFTAVSLWKGKHRNRMNGAFILLLLATQANFFSALLAGVLGLLMLLENPKDKNWYWRIPLALFVLIFTAYQLTPPETGGFASERSFDFDKLQHATQMFTGGTPLPVYLTPSTPAISILFFTNGISLLVALGLLSFMTLTLRKVSHQMAFAIVSFVILLFCSMVLVGFARHLGHIWIFYLLLLFVESREGIEIRPTILLKLLVAGQLVGGLTHLVFEYITPYSESRGMADYLENKNIPAQRTAVFPAAYGAGISLLSGEAYYQPDMDTSMTHIIWNPDSQADYYPKDVLRRLFERYQEGEVYLITPINMTYENARSINPWKPILQPEEINTHSESGFAESFHLYKIQLDSLSKP</sequence>
<dbReference type="AlphaFoldDB" id="A0A6L3ZE62"/>
<evidence type="ECO:0000256" key="1">
    <source>
        <dbReference type="SAM" id="Phobius"/>
    </source>
</evidence>
<feature type="transmembrane region" description="Helical" evidence="1">
    <location>
        <begin position="12"/>
        <end position="31"/>
    </location>
</feature>
<name>A0A6L3ZE62_9FLAO</name>
<feature type="transmembrane region" description="Helical" evidence="1">
    <location>
        <begin position="181"/>
        <end position="199"/>
    </location>
</feature>
<accession>A0A6L3ZE62</accession>
<keyword evidence="1" id="KW-0472">Membrane</keyword>
<keyword evidence="1" id="KW-1133">Transmembrane helix</keyword>
<comment type="caution">
    <text evidence="2">The sequence shown here is derived from an EMBL/GenBank/DDBJ whole genome shotgun (WGS) entry which is preliminary data.</text>
</comment>
<dbReference type="Proteomes" id="UP000484164">
    <property type="component" value="Unassembled WGS sequence"/>
</dbReference>
<keyword evidence="3" id="KW-1185">Reference proteome</keyword>
<keyword evidence="1" id="KW-0812">Transmembrane</keyword>